<evidence type="ECO:0000259" key="2">
    <source>
        <dbReference type="Pfam" id="PF22125"/>
    </source>
</evidence>
<evidence type="ECO:0000313" key="3">
    <source>
        <dbReference type="EMBL" id="KRM20060.1"/>
    </source>
</evidence>
<feature type="compositionally biased region" description="Low complexity" evidence="1">
    <location>
        <begin position="62"/>
        <end position="84"/>
    </location>
</feature>
<dbReference type="Gene3D" id="3.30.1460.60">
    <property type="match status" value="1"/>
</dbReference>
<dbReference type="STRING" id="1423755.FC40_GL000937"/>
<protein>
    <recommendedName>
        <fullName evidence="2">Lreu-0056-like domain-containing protein</fullName>
    </recommendedName>
</protein>
<comment type="caution">
    <text evidence="3">The sequence shown here is derived from an EMBL/GenBank/DDBJ whole genome shotgun (WGS) entry which is preliminary data.</text>
</comment>
<dbReference type="RefSeq" id="WP_025022642.1">
    <property type="nucleotide sequence ID" value="NZ_AZGD01000018.1"/>
</dbReference>
<dbReference type="AlphaFoldDB" id="A0A0R1X0Z3"/>
<dbReference type="Proteomes" id="UP000051054">
    <property type="component" value="Unassembled WGS sequence"/>
</dbReference>
<name>A0A0R1X0Z3_9LACO</name>
<dbReference type="CDD" id="cd15778">
    <property type="entry name" value="Lreu_0056_like"/>
    <property type="match status" value="1"/>
</dbReference>
<accession>A0A0R1X0Z3</accession>
<dbReference type="InterPro" id="IPR054365">
    <property type="entry name" value="Lreu_0056-like"/>
</dbReference>
<reference evidence="3 4" key="1">
    <citation type="journal article" date="2015" name="Genome Announc.">
        <title>Expanding the biotechnology potential of lactobacilli through comparative genomics of 213 strains and associated genera.</title>
        <authorList>
            <person name="Sun Z."/>
            <person name="Harris H.M."/>
            <person name="McCann A."/>
            <person name="Guo C."/>
            <person name="Argimon S."/>
            <person name="Zhang W."/>
            <person name="Yang X."/>
            <person name="Jeffery I.B."/>
            <person name="Cooney J.C."/>
            <person name="Kagawa T.F."/>
            <person name="Liu W."/>
            <person name="Song Y."/>
            <person name="Salvetti E."/>
            <person name="Wrobel A."/>
            <person name="Rasinkangas P."/>
            <person name="Parkhill J."/>
            <person name="Rea M.C."/>
            <person name="O'Sullivan O."/>
            <person name="Ritari J."/>
            <person name="Douillard F.P."/>
            <person name="Paul Ross R."/>
            <person name="Yang R."/>
            <person name="Briner A.E."/>
            <person name="Felis G.E."/>
            <person name="de Vos W.M."/>
            <person name="Barrangou R."/>
            <person name="Klaenhammer T.R."/>
            <person name="Caufield P.W."/>
            <person name="Cui Y."/>
            <person name="Zhang H."/>
            <person name="O'Toole P.W."/>
        </authorList>
    </citation>
    <scope>NUCLEOTIDE SEQUENCE [LARGE SCALE GENOMIC DNA]</scope>
    <source>
        <strain evidence="3 4">DSM 18933</strain>
    </source>
</reference>
<proteinExistence type="predicted"/>
<feature type="region of interest" description="Disordered" evidence="1">
    <location>
        <begin position="55"/>
        <end position="85"/>
    </location>
</feature>
<evidence type="ECO:0000313" key="4">
    <source>
        <dbReference type="Proteomes" id="UP000051054"/>
    </source>
</evidence>
<feature type="domain" description="Lreu-0056-like" evidence="2">
    <location>
        <begin position="90"/>
        <end position="203"/>
    </location>
</feature>
<dbReference type="PATRIC" id="fig|1423755.3.peg.994"/>
<keyword evidence="4" id="KW-1185">Reference proteome</keyword>
<organism evidence="3 4">
    <name type="scientific">Ligilactobacillus hayakitensis DSM 18933 = JCM 14209</name>
    <dbReference type="NCBI Taxonomy" id="1423755"/>
    <lineage>
        <taxon>Bacteria</taxon>
        <taxon>Bacillati</taxon>
        <taxon>Bacillota</taxon>
        <taxon>Bacilli</taxon>
        <taxon>Lactobacillales</taxon>
        <taxon>Lactobacillaceae</taxon>
        <taxon>Ligilactobacillus</taxon>
    </lineage>
</organism>
<sequence>MENKFKAGVILLAMTMTLSACSQKQVSFDDLSKKEQASYLKQSSQLEKVDILTATESKKQQATTSSSEEAKTTSRSATSSSSQEVVENLSTQVLGAIIIQEDEYEMSVEPSTMTYGTVEDPYGDAPAIKGYDYLSPGGTGSWNLYFKKIGNQVSIKQKQTGPDVINAEASMKETRVSYQDLINKYYSTPEQKQKIDGIAAQIKPATDVF</sequence>
<gene>
    <name evidence="3" type="ORF">FC40_GL000937</name>
</gene>
<dbReference type="Pfam" id="PF22125">
    <property type="entry name" value="Lreu_0056_like"/>
    <property type="match status" value="1"/>
</dbReference>
<evidence type="ECO:0000256" key="1">
    <source>
        <dbReference type="SAM" id="MobiDB-lite"/>
    </source>
</evidence>
<dbReference type="PROSITE" id="PS51257">
    <property type="entry name" value="PROKAR_LIPOPROTEIN"/>
    <property type="match status" value="1"/>
</dbReference>
<dbReference type="EMBL" id="AZGD01000018">
    <property type="protein sequence ID" value="KRM20060.1"/>
    <property type="molecule type" value="Genomic_DNA"/>
</dbReference>